<feature type="domain" description="HTH marR-type" evidence="1">
    <location>
        <begin position="1"/>
        <end position="98"/>
    </location>
</feature>
<accession>A0A375BHD1</accession>
<dbReference type="PRINTS" id="PR00598">
    <property type="entry name" value="HTHMARR"/>
</dbReference>
<proteinExistence type="predicted"/>
<dbReference type="PANTHER" id="PTHR33164">
    <property type="entry name" value="TRANSCRIPTIONAL REGULATOR, MARR FAMILY"/>
    <property type="match status" value="1"/>
</dbReference>
<name>A0A375BHD1_9BURK</name>
<dbReference type="SUPFAM" id="SSF46785">
    <property type="entry name" value="Winged helix' DNA-binding domain"/>
    <property type="match status" value="1"/>
</dbReference>
<gene>
    <name evidence="2" type="ORF">CBM2589_B120364</name>
</gene>
<dbReference type="InterPro" id="IPR039422">
    <property type="entry name" value="MarR/SlyA-like"/>
</dbReference>
<dbReference type="GO" id="GO:0006950">
    <property type="term" value="P:response to stress"/>
    <property type="evidence" value="ECO:0007669"/>
    <property type="project" value="TreeGrafter"/>
</dbReference>
<reference evidence="2" key="1">
    <citation type="submission" date="2018-01" db="EMBL/GenBank/DDBJ databases">
        <authorList>
            <person name="Clerissi C."/>
        </authorList>
    </citation>
    <scope>NUCLEOTIDE SEQUENCE</scope>
    <source>
        <strain evidence="2">Cupriavidus taiwanensis STM 3521</strain>
    </source>
</reference>
<protein>
    <recommendedName>
        <fullName evidence="1">HTH marR-type domain-containing protein</fullName>
    </recommendedName>
</protein>
<dbReference type="InterPro" id="IPR036388">
    <property type="entry name" value="WH-like_DNA-bd_sf"/>
</dbReference>
<evidence type="ECO:0000313" key="2">
    <source>
        <dbReference type="EMBL" id="SOY44401.1"/>
    </source>
</evidence>
<dbReference type="GO" id="GO:0003700">
    <property type="term" value="F:DNA-binding transcription factor activity"/>
    <property type="evidence" value="ECO:0007669"/>
    <property type="project" value="InterPro"/>
</dbReference>
<organism evidence="2">
    <name type="scientific">Cupriavidus taiwanensis</name>
    <dbReference type="NCBI Taxonomy" id="164546"/>
    <lineage>
        <taxon>Bacteria</taxon>
        <taxon>Pseudomonadati</taxon>
        <taxon>Pseudomonadota</taxon>
        <taxon>Betaproteobacteria</taxon>
        <taxon>Burkholderiales</taxon>
        <taxon>Burkholderiaceae</taxon>
        <taxon>Cupriavidus</taxon>
    </lineage>
</organism>
<dbReference type="Gene3D" id="1.10.10.10">
    <property type="entry name" value="Winged helix-like DNA-binding domain superfamily/Winged helix DNA-binding domain"/>
    <property type="match status" value="1"/>
</dbReference>
<comment type="caution">
    <text evidence="2">The sequence shown here is derived from an EMBL/GenBank/DDBJ whole genome shotgun (WGS) entry which is preliminary data.</text>
</comment>
<dbReference type="PANTHER" id="PTHR33164:SF57">
    <property type="entry name" value="MARR-FAMILY TRANSCRIPTIONAL REGULATOR"/>
    <property type="match status" value="1"/>
</dbReference>
<dbReference type="AlphaFoldDB" id="A0A375BHD1"/>
<sequence>MQHLRWASVATISEICKETIIEQSVVSRIVDQLEQRGFAVRNKRPTNARVVEVRLTPIGEAVYDKVGATAKEIAADTESILTQQERVLLNATLARLVTHVLSRED</sequence>
<dbReference type="Proteomes" id="UP000256297">
    <property type="component" value="Chromosome CBM2589_b"/>
</dbReference>
<dbReference type="InterPro" id="IPR036390">
    <property type="entry name" value="WH_DNA-bd_sf"/>
</dbReference>
<dbReference type="InterPro" id="IPR000835">
    <property type="entry name" value="HTH_MarR-typ"/>
</dbReference>
<evidence type="ECO:0000259" key="1">
    <source>
        <dbReference type="PROSITE" id="PS50995"/>
    </source>
</evidence>
<dbReference type="EMBL" id="OFSP01000004">
    <property type="protein sequence ID" value="SOY44401.1"/>
    <property type="molecule type" value="Genomic_DNA"/>
</dbReference>
<dbReference type="PROSITE" id="PS50995">
    <property type="entry name" value="HTH_MARR_2"/>
    <property type="match status" value="1"/>
</dbReference>
<dbReference type="Pfam" id="PF01047">
    <property type="entry name" value="MarR"/>
    <property type="match status" value="1"/>
</dbReference>